<proteinExistence type="predicted"/>
<name>A0A7W4J1A3_9PROT</name>
<evidence type="ECO:0000313" key="2">
    <source>
        <dbReference type="EMBL" id="MBB2172878.1"/>
    </source>
</evidence>
<dbReference type="EMBL" id="JABEQE010000010">
    <property type="protein sequence ID" value="MBB2172878.1"/>
    <property type="molecule type" value="Genomic_DNA"/>
</dbReference>
<protein>
    <submittedName>
        <fullName evidence="2">Uncharacterized protein</fullName>
    </submittedName>
</protein>
<organism evidence="2 3">
    <name type="scientific">Gluconacetobacter asukensis</name>
    <dbReference type="NCBI Taxonomy" id="1017181"/>
    <lineage>
        <taxon>Bacteria</taxon>
        <taxon>Pseudomonadati</taxon>
        <taxon>Pseudomonadota</taxon>
        <taxon>Alphaproteobacteria</taxon>
        <taxon>Acetobacterales</taxon>
        <taxon>Acetobacteraceae</taxon>
        <taxon>Gluconacetobacter</taxon>
    </lineage>
</organism>
<keyword evidence="3" id="KW-1185">Reference proteome</keyword>
<dbReference type="RefSeq" id="WP_182979404.1">
    <property type="nucleotide sequence ID" value="NZ_BAABGB010000005.1"/>
</dbReference>
<sequence>MAFGGFDAGALMPTPIKTANPLEMAEQAMSFKSALLGNQIQQAEYDARLAQGRALQQATDAGGRTDYAKARAAMAADPAAAYGAAEAYSAQNRNRAEDVLNQDEQLAFQTHASAAAADGMGRVIADPSNANVKGYAAFMSRLTPAAAGQIGTIADQVMALPTKGQRVEALKAAFTAHMGQEASNRVFGAPTVVDDGNTIQSGTQAAAMDGGAFTPTGGVQRQVSPESNAHLVPVTMKDPETGQMITVYRPAGELRQTSGRGNFTGRRVDTSGGASAEPMAGTPTGYDAQYKTGQDVQNALAGQQNDVTQNVATLRNLDSLLSSIPKDARSRTLKDIANNLSKFGIGGESADRYATLAQEIDKAGTTLRKQMMDGGAGLHTNAGLSDLEHITPGMEMTPTAARALTNEMLTAALYQKGRQGIASRTKDPTKVMQALADYDQAFDPRFATIQRLGPEEGREYARTHISDPREYTASVRRMAQAQRDRGYDYGLTSAQIERILGPQNGR</sequence>
<evidence type="ECO:0000313" key="3">
    <source>
        <dbReference type="Proteomes" id="UP000577891"/>
    </source>
</evidence>
<reference evidence="2 3" key="1">
    <citation type="submission" date="2020-04" db="EMBL/GenBank/DDBJ databases">
        <title>Description of novel Gluconacetobacter.</title>
        <authorList>
            <person name="Sombolestani A."/>
        </authorList>
    </citation>
    <scope>NUCLEOTIDE SEQUENCE [LARGE SCALE GENOMIC DNA]</scope>
    <source>
        <strain evidence="2 3">LMG 27724</strain>
    </source>
</reference>
<accession>A0A7W4J1A3</accession>
<dbReference type="AlphaFoldDB" id="A0A7W4J1A3"/>
<evidence type="ECO:0000256" key="1">
    <source>
        <dbReference type="SAM" id="MobiDB-lite"/>
    </source>
</evidence>
<feature type="region of interest" description="Disordered" evidence="1">
    <location>
        <begin position="255"/>
        <end position="281"/>
    </location>
</feature>
<comment type="caution">
    <text evidence="2">The sequence shown here is derived from an EMBL/GenBank/DDBJ whole genome shotgun (WGS) entry which is preliminary data.</text>
</comment>
<gene>
    <name evidence="2" type="ORF">HLH35_12235</name>
</gene>
<dbReference type="Proteomes" id="UP000577891">
    <property type="component" value="Unassembled WGS sequence"/>
</dbReference>